<dbReference type="InterPro" id="IPR002048">
    <property type="entry name" value="EF_hand_dom"/>
</dbReference>
<feature type="domain" description="EF-hand" evidence="3">
    <location>
        <begin position="151"/>
        <end position="186"/>
    </location>
</feature>
<dbReference type="GO" id="GO:0005509">
    <property type="term" value="F:calcium ion binding"/>
    <property type="evidence" value="ECO:0007669"/>
    <property type="project" value="InterPro"/>
</dbReference>
<name>A0A2G5DXS6_AQUCA</name>
<organism evidence="4 5">
    <name type="scientific">Aquilegia coerulea</name>
    <name type="common">Rocky mountain columbine</name>
    <dbReference type="NCBI Taxonomy" id="218851"/>
    <lineage>
        <taxon>Eukaryota</taxon>
        <taxon>Viridiplantae</taxon>
        <taxon>Streptophyta</taxon>
        <taxon>Embryophyta</taxon>
        <taxon>Tracheophyta</taxon>
        <taxon>Spermatophyta</taxon>
        <taxon>Magnoliopsida</taxon>
        <taxon>Ranunculales</taxon>
        <taxon>Ranunculaceae</taxon>
        <taxon>Thalictroideae</taxon>
        <taxon>Aquilegia</taxon>
    </lineage>
</organism>
<dbReference type="PANTHER" id="PTHR46824">
    <property type="entry name" value="CALCIUM-BINDING PROTEIN CML48-RELATED"/>
    <property type="match status" value="1"/>
</dbReference>
<sequence length="256" mass="28909">MAWTKSSSGQYGNGGHWESQTRLATVSYGSPPSPQRSASPPYGQTVSYERRYHNNRYQTNGGMGALTYAQEGMFGELLPSSFPPGTDPRVISCFQNVDRDKNGLIDEKELKLALTTYSSTFSLRTIRLIMYAFSKTRTKVIGPKEFIAVYYGIQQWKALFQKFDRDRNGKIDMSELREALRNLGYPVTESVLDLLMVKFDKMGGNNMGIGFDGFIECCLTVKGLTDKFKEKDQMFTSSATFSYETFMMTVLPYIVA</sequence>
<evidence type="ECO:0000256" key="1">
    <source>
        <dbReference type="ARBA" id="ARBA00022837"/>
    </source>
</evidence>
<dbReference type="STRING" id="218851.A0A2G5DXS6"/>
<proteinExistence type="predicted"/>
<feature type="domain" description="EF-hand" evidence="3">
    <location>
        <begin position="85"/>
        <end position="120"/>
    </location>
</feature>
<gene>
    <name evidence="4" type="ORF">AQUCO_01400722v1</name>
</gene>
<reference evidence="4 5" key="1">
    <citation type="submission" date="2017-09" db="EMBL/GenBank/DDBJ databases">
        <title>WGS assembly of Aquilegia coerulea Goldsmith.</title>
        <authorList>
            <person name="Hodges S."/>
            <person name="Kramer E."/>
            <person name="Nordborg M."/>
            <person name="Tomkins J."/>
            <person name="Borevitz J."/>
            <person name="Derieg N."/>
            <person name="Yan J."/>
            <person name="Mihaltcheva S."/>
            <person name="Hayes R.D."/>
            <person name="Rokhsar D."/>
        </authorList>
    </citation>
    <scope>NUCLEOTIDE SEQUENCE [LARGE SCALE GENOMIC DNA]</scope>
    <source>
        <strain evidence="5">cv. Goldsmith</strain>
    </source>
</reference>
<dbReference type="EMBL" id="KZ305031">
    <property type="protein sequence ID" value="PIA48312.1"/>
    <property type="molecule type" value="Genomic_DNA"/>
</dbReference>
<dbReference type="SUPFAM" id="SSF47473">
    <property type="entry name" value="EF-hand"/>
    <property type="match status" value="1"/>
</dbReference>
<dbReference type="Proteomes" id="UP000230069">
    <property type="component" value="Unassembled WGS sequence"/>
</dbReference>
<dbReference type="OrthoDB" id="186625at2759"/>
<dbReference type="Pfam" id="PF13202">
    <property type="entry name" value="EF-hand_5"/>
    <property type="match status" value="1"/>
</dbReference>
<dbReference type="Gene3D" id="1.10.238.10">
    <property type="entry name" value="EF-hand"/>
    <property type="match status" value="1"/>
</dbReference>
<dbReference type="CDD" id="cd16180">
    <property type="entry name" value="EFh_PEF_Group_I"/>
    <property type="match status" value="1"/>
</dbReference>
<keyword evidence="1" id="KW-0106">Calcium</keyword>
<keyword evidence="5" id="KW-1185">Reference proteome</keyword>
<feature type="region of interest" description="Disordered" evidence="2">
    <location>
        <begin position="25"/>
        <end position="44"/>
    </location>
</feature>
<evidence type="ECO:0000256" key="2">
    <source>
        <dbReference type="SAM" id="MobiDB-lite"/>
    </source>
</evidence>
<accession>A0A2G5DXS6</accession>
<evidence type="ECO:0000313" key="4">
    <source>
        <dbReference type="EMBL" id="PIA48312.1"/>
    </source>
</evidence>
<dbReference type="InterPro" id="IPR044590">
    <property type="entry name" value="CML48/49/50"/>
</dbReference>
<evidence type="ECO:0000259" key="3">
    <source>
        <dbReference type="PROSITE" id="PS50222"/>
    </source>
</evidence>
<protein>
    <recommendedName>
        <fullName evidence="3">EF-hand domain-containing protein</fullName>
    </recommendedName>
</protein>
<dbReference type="PANTHER" id="PTHR46824:SF1">
    <property type="entry name" value="CALCIUM-BINDING PROTEIN CML49-RELATED"/>
    <property type="match status" value="1"/>
</dbReference>
<dbReference type="AlphaFoldDB" id="A0A2G5DXS6"/>
<dbReference type="InterPro" id="IPR018247">
    <property type="entry name" value="EF_Hand_1_Ca_BS"/>
</dbReference>
<evidence type="ECO:0000313" key="5">
    <source>
        <dbReference type="Proteomes" id="UP000230069"/>
    </source>
</evidence>
<dbReference type="PROSITE" id="PS00018">
    <property type="entry name" value="EF_HAND_1"/>
    <property type="match status" value="2"/>
</dbReference>
<dbReference type="SMART" id="SM00054">
    <property type="entry name" value="EFh"/>
    <property type="match status" value="2"/>
</dbReference>
<dbReference type="InParanoid" id="A0A2G5DXS6"/>
<dbReference type="PROSITE" id="PS50222">
    <property type="entry name" value="EF_HAND_2"/>
    <property type="match status" value="2"/>
</dbReference>
<dbReference type="Pfam" id="PF13499">
    <property type="entry name" value="EF-hand_7"/>
    <property type="match status" value="1"/>
</dbReference>
<dbReference type="InterPro" id="IPR011992">
    <property type="entry name" value="EF-hand-dom_pair"/>
</dbReference>